<organism evidence="1 2">
    <name type="scientific">Sordaria macrospora</name>
    <dbReference type="NCBI Taxonomy" id="5147"/>
    <lineage>
        <taxon>Eukaryota</taxon>
        <taxon>Fungi</taxon>
        <taxon>Dikarya</taxon>
        <taxon>Ascomycota</taxon>
        <taxon>Pezizomycotina</taxon>
        <taxon>Sordariomycetes</taxon>
        <taxon>Sordariomycetidae</taxon>
        <taxon>Sordariales</taxon>
        <taxon>Sordariaceae</taxon>
        <taxon>Sordaria</taxon>
    </lineage>
</organism>
<accession>A0A8S8ZH70</accession>
<evidence type="ECO:0000313" key="1">
    <source>
        <dbReference type="EMBL" id="KAA8628979.1"/>
    </source>
</evidence>
<gene>
    <name evidence="1" type="ORF">SMACR_04717</name>
</gene>
<dbReference type="VEuPathDB" id="FungiDB:SMAC_04717"/>
<dbReference type="EMBL" id="NMPR01000155">
    <property type="protein sequence ID" value="KAA8628979.1"/>
    <property type="molecule type" value="Genomic_DNA"/>
</dbReference>
<comment type="caution">
    <text evidence="1">The sequence shown here is derived from an EMBL/GenBank/DDBJ whole genome shotgun (WGS) entry which is preliminary data.</text>
</comment>
<evidence type="ECO:0000313" key="2">
    <source>
        <dbReference type="Proteomes" id="UP000433876"/>
    </source>
</evidence>
<protein>
    <submittedName>
        <fullName evidence="1">Uncharacterized protein</fullName>
    </submittedName>
</protein>
<reference evidence="1 2" key="1">
    <citation type="submission" date="2017-07" db="EMBL/GenBank/DDBJ databases">
        <title>Genome sequence of the Sordaria macrospora wild type strain R19027.</title>
        <authorList>
            <person name="Nowrousian M."/>
            <person name="Teichert I."/>
            <person name="Kueck U."/>
        </authorList>
    </citation>
    <scope>NUCLEOTIDE SEQUENCE [LARGE SCALE GENOMIC DNA]</scope>
    <source>
        <strain evidence="1 2">R19027</strain>
        <tissue evidence="1">Mycelium</tissue>
    </source>
</reference>
<dbReference type="AlphaFoldDB" id="A0A8S8ZH70"/>
<sequence length="144" mass="16033">MGMGQGVKTARPRYIAAALELPRVDSPKIPQGTTSPAMRNKTTPQDMAAAAAANFKMQEHAAEVGPEKEKLGVKVEDTEDDLKCQLRMEGRRIDRLEKLVDIFILLEDITMPATEENRALFTKKIDEVESQYKATCAKQDAKEL</sequence>
<proteinExistence type="predicted"/>
<name>A0A8S8ZH70_SORMA</name>
<dbReference type="Proteomes" id="UP000433876">
    <property type="component" value="Unassembled WGS sequence"/>
</dbReference>